<keyword evidence="1" id="KW-0472">Membrane</keyword>
<keyword evidence="1" id="KW-1133">Transmembrane helix</keyword>
<keyword evidence="1" id="KW-0812">Transmembrane</keyword>
<dbReference type="RefSeq" id="WP_091273843.1">
    <property type="nucleotide sequence ID" value="NZ_FAOZ01000005.1"/>
</dbReference>
<sequence>MRRYYYRSPFGTILRWTLGTGALILFLTGLQWLFVKALPAILPFTVVGILVIAVVWSVHRLWE</sequence>
<evidence type="ECO:0000313" key="3">
    <source>
        <dbReference type="Proteomes" id="UP000198802"/>
    </source>
</evidence>
<evidence type="ECO:0000313" key="2">
    <source>
        <dbReference type="EMBL" id="CUU55385.1"/>
    </source>
</evidence>
<keyword evidence="3" id="KW-1185">Reference proteome</keyword>
<feature type="transmembrane region" description="Helical" evidence="1">
    <location>
        <begin position="12"/>
        <end position="34"/>
    </location>
</feature>
<name>A0A0S4QJG4_9ACTN</name>
<protein>
    <submittedName>
        <fullName evidence="2">Uncharacterized protein</fullName>
    </submittedName>
</protein>
<dbReference type="Proteomes" id="UP000198802">
    <property type="component" value="Unassembled WGS sequence"/>
</dbReference>
<organism evidence="2 3">
    <name type="scientific">Parafrankia irregularis</name>
    <dbReference type="NCBI Taxonomy" id="795642"/>
    <lineage>
        <taxon>Bacteria</taxon>
        <taxon>Bacillati</taxon>
        <taxon>Actinomycetota</taxon>
        <taxon>Actinomycetes</taxon>
        <taxon>Frankiales</taxon>
        <taxon>Frankiaceae</taxon>
        <taxon>Parafrankia</taxon>
    </lineage>
</organism>
<gene>
    <name evidence="2" type="ORF">Ga0074812_10534</name>
</gene>
<dbReference type="AlphaFoldDB" id="A0A0S4QJG4"/>
<feature type="transmembrane region" description="Helical" evidence="1">
    <location>
        <begin position="40"/>
        <end position="58"/>
    </location>
</feature>
<evidence type="ECO:0000256" key="1">
    <source>
        <dbReference type="SAM" id="Phobius"/>
    </source>
</evidence>
<dbReference type="EMBL" id="FAOZ01000005">
    <property type="protein sequence ID" value="CUU55385.1"/>
    <property type="molecule type" value="Genomic_DNA"/>
</dbReference>
<reference evidence="3" key="1">
    <citation type="submission" date="2015-11" db="EMBL/GenBank/DDBJ databases">
        <authorList>
            <person name="Varghese N."/>
        </authorList>
    </citation>
    <scope>NUCLEOTIDE SEQUENCE [LARGE SCALE GENOMIC DNA]</scope>
    <source>
        <strain evidence="3">DSM 45899</strain>
    </source>
</reference>
<proteinExistence type="predicted"/>
<accession>A0A0S4QJG4</accession>